<proteinExistence type="predicted"/>
<feature type="chain" id="PRO_5040880157" evidence="1">
    <location>
        <begin position="17"/>
        <end position="71"/>
    </location>
</feature>
<feature type="signal peptide" evidence="1">
    <location>
        <begin position="1"/>
        <end position="16"/>
    </location>
</feature>
<sequence>MKKLLLITLLSAPAFAETPHCVTVTNEMLIVTQCDNGTVSVTNSKTGMAVICSSGTGADPRCEKVNTNDDK</sequence>
<dbReference type="RefSeq" id="WP_212563367.1">
    <property type="nucleotide sequence ID" value="NZ_SPSG02000063.1"/>
</dbReference>
<keyword evidence="1" id="KW-0732">Signal</keyword>
<gene>
    <name evidence="2" type="ORF">E0L31_21760</name>
</gene>
<reference evidence="2" key="1">
    <citation type="submission" date="2019-03" db="EMBL/GenBank/DDBJ databases">
        <title>Serratia marcescens strain N2 draft genome.</title>
        <authorList>
            <person name="Yassin A."/>
            <person name="El-Kenawy N."/>
            <person name="Youssef N.H."/>
        </authorList>
    </citation>
    <scope>NUCLEOTIDE SEQUENCE [LARGE SCALE GENOMIC DNA]</scope>
    <source>
        <strain evidence="2">N2</strain>
    </source>
</reference>
<name>A0A9X8VEM0_SERMA</name>
<protein>
    <submittedName>
        <fullName evidence="2">Uncharacterized protein</fullName>
    </submittedName>
</protein>
<evidence type="ECO:0000313" key="2">
    <source>
        <dbReference type="EMBL" id="TFU71287.1"/>
    </source>
</evidence>
<evidence type="ECO:0000256" key="1">
    <source>
        <dbReference type="SAM" id="SignalP"/>
    </source>
</evidence>
<dbReference type="EMBL" id="SPSG01002921">
    <property type="protein sequence ID" value="TFU71287.1"/>
    <property type="molecule type" value="Genomic_DNA"/>
</dbReference>
<organism evidence="2">
    <name type="scientific">Serratia marcescens</name>
    <dbReference type="NCBI Taxonomy" id="615"/>
    <lineage>
        <taxon>Bacteria</taxon>
        <taxon>Pseudomonadati</taxon>
        <taxon>Pseudomonadota</taxon>
        <taxon>Gammaproteobacteria</taxon>
        <taxon>Enterobacterales</taxon>
        <taxon>Yersiniaceae</taxon>
        <taxon>Serratia</taxon>
    </lineage>
</organism>
<dbReference type="AlphaFoldDB" id="A0A9X8VEM0"/>
<comment type="caution">
    <text evidence="2">The sequence shown here is derived from an EMBL/GenBank/DDBJ whole genome shotgun (WGS) entry which is preliminary data.</text>
</comment>
<accession>A0A9X8VEM0</accession>